<evidence type="ECO:0000256" key="3">
    <source>
        <dbReference type="ARBA" id="ARBA00023163"/>
    </source>
</evidence>
<dbReference type="InterPro" id="IPR009057">
    <property type="entry name" value="Homeodomain-like_sf"/>
</dbReference>
<dbReference type="Gene3D" id="1.10.357.10">
    <property type="entry name" value="Tetracycline Repressor, domain 2"/>
    <property type="match status" value="1"/>
</dbReference>
<dbReference type="Proteomes" id="UP001595858">
    <property type="component" value="Unassembled WGS sequence"/>
</dbReference>
<dbReference type="InterPro" id="IPR050109">
    <property type="entry name" value="HTH-type_TetR-like_transc_reg"/>
</dbReference>
<name>A0ABV9SRR9_9ACTN</name>
<dbReference type="EMBL" id="JBHSIY010000024">
    <property type="protein sequence ID" value="MFC4869019.1"/>
    <property type="molecule type" value="Genomic_DNA"/>
</dbReference>
<dbReference type="SUPFAM" id="SSF48498">
    <property type="entry name" value="Tetracyclin repressor-like, C-terminal domain"/>
    <property type="match status" value="1"/>
</dbReference>
<dbReference type="PROSITE" id="PS50977">
    <property type="entry name" value="HTH_TETR_2"/>
    <property type="match status" value="1"/>
</dbReference>
<keyword evidence="2 4" id="KW-0238">DNA-binding</keyword>
<sequence>MTRQPAFHQVENAPSGSRRERVRQATSREIKEIARRHLTAHGASGVSLRAIAREMGMTAPGLYRYFASLNDLLEALQAELFAELGAAVDAAEAAQPEPDTDGRLLAALRAVRAWGLANRPEFALLFGPAGTPPASSPEESPAAEAGQRFASTFVALFDRLIAEGRFTVPDEPEASPALCAQLDAFASLTGFSGDRASAGAVRVLLSCWVRFYGIVCMEVFQHLGFVSDDMEALFEAELRDLAAGLGVAYRPPEAG</sequence>
<dbReference type="PANTHER" id="PTHR30055">
    <property type="entry name" value="HTH-TYPE TRANSCRIPTIONAL REGULATOR RUTR"/>
    <property type="match status" value="1"/>
</dbReference>
<feature type="domain" description="HTH tetR-type" evidence="6">
    <location>
        <begin position="24"/>
        <end position="84"/>
    </location>
</feature>
<dbReference type="InterPro" id="IPR001647">
    <property type="entry name" value="HTH_TetR"/>
</dbReference>
<keyword evidence="8" id="KW-1185">Reference proteome</keyword>
<evidence type="ECO:0000256" key="2">
    <source>
        <dbReference type="ARBA" id="ARBA00023125"/>
    </source>
</evidence>
<proteinExistence type="predicted"/>
<gene>
    <name evidence="7" type="ORF">ACFPCZ_20490</name>
</gene>
<protein>
    <submittedName>
        <fullName evidence="7">TetR/AcrR family transcriptional regulator</fullName>
    </submittedName>
</protein>
<evidence type="ECO:0000256" key="4">
    <source>
        <dbReference type="PROSITE-ProRule" id="PRU00335"/>
    </source>
</evidence>
<evidence type="ECO:0000256" key="5">
    <source>
        <dbReference type="SAM" id="MobiDB-lite"/>
    </source>
</evidence>
<dbReference type="SUPFAM" id="SSF46689">
    <property type="entry name" value="Homeodomain-like"/>
    <property type="match status" value="1"/>
</dbReference>
<feature type="region of interest" description="Disordered" evidence="5">
    <location>
        <begin position="1"/>
        <end position="22"/>
    </location>
</feature>
<dbReference type="PANTHER" id="PTHR30055:SF243">
    <property type="entry name" value="HTH-TYPE TRANSCRIPTIONAL REGULATOR RV1816"/>
    <property type="match status" value="1"/>
</dbReference>
<comment type="caution">
    <text evidence="7">The sequence shown here is derived from an EMBL/GenBank/DDBJ whole genome shotgun (WGS) entry which is preliminary data.</text>
</comment>
<dbReference type="Pfam" id="PF00440">
    <property type="entry name" value="TetR_N"/>
    <property type="match status" value="1"/>
</dbReference>
<evidence type="ECO:0000313" key="8">
    <source>
        <dbReference type="Proteomes" id="UP001595858"/>
    </source>
</evidence>
<evidence type="ECO:0000313" key="7">
    <source>
        <dbReference type="EMBL" id="MFC4869019.1"/>
    </source>
</evidence>
<evidence type="ECO:0000259" key="6">
    <source>
        <dbReference type="PROSITE" id="PS50977"/>
    </source>
</evidence>
<evidence type="ECO:0000256" key="1">
    <source>
        <dbReference type="ARBA" id="ARBA00023015"/>
    </source>
</evidence>
<keyword evidence="3" id="KW-0804">Transcription</keyword>
<accession>A0ABV9SRR9</accession>
<dbReference type="RefSeq" id="WP_344148637.1">
    <property type="nucleotide sequence ID" value="NZ_BAAAQI010000028.1"/>
</dbReference>
<dbReference type="InterPro" id="IPR025996">
    <property type="entry name" value="MT1864/Rv1816-like_C"/>
</dbReference>
<reference evidence="8" key="1">
    <citation type="journal article" date="2019" name="Int. J. Syst. Evol. Microbiol.">
        <title>The Global Catalogue of Microorganisms (GCM) 10K type strain sequencing project: providing services to taxonomists for standard genome sequencing and annotation.</title>
        <authorList>
            <consortium name="The Broad Institute Genomics Platform"/>
            <consortium name="The Broad Institute Genome Sequencing Center for Infectious Disease"/>
            <person name="Wu L."/>
            <person name="Ma J."/>
        </authorList>
    </citation>
    <scope>NUCLEOTIDE SEQUENCE [LARGE SCALE GENOMIC DNA]</scope>
    <source>
        <strain evidence="8">CGMCC 4.7304</strain>
    </source>
</reference>
<feature type="DNA-binding region" description="H-T-H motif" evidence="4">
    <location>
        <begin position="47"/>
        <end position="66"/>
    </location>
</feature>
<keyword evidence="1" id="KW-0805">Transcription regulation</keyword>
<dbReference type="InterPro" id="IPR036271">
    <property type="entry name" value="Tet_transcr_reg_TetR-rel_C_sf"/>
</dbReference>
<dbReference type="Pfam" id="PF13305">
    <property type="entry name" value="TetR_C_33"/>
    <property type="match status" value="1"/>
</dbReference>
<organism evidence="7 8">
    <name type="scientific">Streptomonospora arabica</name>
    <dbReference type="NCBI Taxonomy" id="412417"/>
    <lineage>
        <taxon>Bacteria</taxon>
        <taxon>Bacillati</taxon>
        <taxon>Actinomycetota</taxon>
        <taxon>Actinomycetes</taxon>
        <taxon>Streptosporangiales</taxon>
        <taxon>Nocardiopsidaceae</taxon>
        <taxon>Streptomonospora</taxon>
    </lineage>
</organism>